<evidence type="ECO:0000256" key="1">
    <source>
        <dbReference type="SAM" id="MobiDB-lite"/>
    </source>
</evidence>
<dbReference type="AlphaFoldDB" id="A0A5N5MLT5"/>
<keyword evidence="3" id="KW-1185">Reference proteome</keyword>
<gene>
    <name evidence="2" type="ORF">DKX38_007024</name>
</gene>
<protein>
    <submittedName>
        <fullName evidence="2">Uncharacterized protein</fullName>
    </submittedName>
</protein>
<feature type="region of interest" description="Disordered" evidence="1">
    <location>
        <begin position="41"/>
        <end position="138"/>
    </location>
</feature>
<sequence length="138" mass="14807">MIKQERNTRLMMRTTAVILVLGLTFLNLQVDAKRLVFKEISAEKTDKQPLSNVQQGDAGTDIKPNTQGKASTYSNPVTGSVPAVDTKNDNAASVPTSNNNGSPDDETNSSYGNYGNPSGSSTETHHSFTNDCQPKKGC</sequence>
<proteinExistence type="predicted"/>
<accession>A0A5N5MLT5</accession>
<feature type="compositionally biased region" description="Polar residues" evidence="1">
    <location>
        <begin position="48"/>
        <end position="78"/>
    </location>
</feature>
<evidence type="ECO:0000313" key="2">
    <source>
        <dbReference type="EMBL" id="KAB5556115.1"/>
    </source>
</evidence>
<reference evidence="3" key="1">
    <citation type="journal article" date="2019" name="Gigascience">
        <title>De novo genome assembly of the endangered Acer yangbiense, a plant species with extremely small populations endemic to Yunnan Province, China.</title>
        <authorList>
            <person name="Yang J."/>
            <person name="Wariss H.M."/>
            <person name="Tao L."/>
            <person name="Zhang R."/>
            <person name="Yun Q."/>
            <person name="Hollingsworth P."/>
            <person name="Dao Z."/>
            <person name="Luo G."/>
            <person name="Guo H."/>
            <person name="Ma Y."/>
            <person name="Sun W."/>
        </authorList>
    </citation>
    <scope>NUCLEOTIDE SEQUENCE [LARGE SCALE GENOMIC DNA]</scope>
    <source>
        <strain evidence="3">cv. br00</strain>
    </source>
</reference>
<feature type="compositionally biased region" description="Polar residues" evidence="1">
    <location>
        <begin position="89"/>
        <end position="102"/>
    </location>
</feature>
<dbReference type="Proteomes" id="UP000326939">
    <property type="component" value="Chromosome 5"/>
</dbReference>
<evidence type="ECO:0000313" key="3">
    <source>
        <dbReference type="Proteomes" id="UP000326939"/>
    </source>
</evidence>
<name>A0A5N5MLT5_9ROSI</name>
<feature type="compositionally biased region" description="Low complexity" evidence="1">
    <location>
        <begin position="108"/>
        <end position="121"/>
    </location>
</feature>
<organism evidence="2 3">
    <name type="scientific">Salix brachista</name>
    <dbReference type="NCBI Taxonomy" id="2182728"/>
    <lineage>
        <taxon>Eukaryota</taxon>
        <taxon>Viridiplantae</taxon>
        <taxon>Streptophyta</taxon>
        <taxon>Embryophyta</taxon>
        <taxon>Tracheophyta</taxon>
        <taxon>Spermatophyta</taxon>
        <taxon>Magnoliopsida</taxon>
        <taxon>eudicotyledons</taxon>
        <taxon>Gunneridae</taxon>
        <taxon>Pentapetalae</taxon>
        <taxon>rosids</taxon>
        <taxon>fabids</taxon>
        <taxon>Malpighiales</taxon>
        <taxon>Salicaceae</taxon>
        <taxon>Saliceae</taxon>
        <taxon>Salix</taxon>
    </lineage>
</organism>
<dbReference type="EMBL" id="VDCV01000005">
    <property type="protein sequence ID" value="KAB5556115.1"/>
    <property type="molecule type" value="Genomic_DNA"/>
</dbReference>
<comment type="caution">
    <text evidence="2">The sequence shown here is derived from an EMBL/GenBank/DDBJ whole genome shotgun (WGS) entry which is preliminary data.</text>
</comment>